<dbReference type="RefSeq" id="WP_148703190.1">
    <property type="nucleotide sequence ID" value="NZ_CP010868.1"/>
</dbReference>
<dbReference type="GO" id="GO:0016787">
    <property type="term" value="F:hydrolase activity"/>
    <property type="evidence" value="ECO:0007669"/>
    <property type="project" value="UniProtKB-KW"/>
</dbReference>
<dbReference type="STRING" id="1582439.NPIRD3C_1110"/>
<dbReference type="InterPro" id="IPR007709">
    <property type="entry name" value="N-FG_amidohydro"/>
</dbReference>
<evidence type="ECO:0000313" key="1">
    <source>
        <dbReference type="EMBL" id="AJM92322.1"/>
    </source>
</evidence>
<dbReference type="GeneID" id="41600258"/>
<organism evidence="1 2">
    <name type="scientific">Nitrosopumilus piranensis</name>
    <dbReference type="NCBI Taxonomy" id="1582439"/>
    <lineage>
        <taxon>Archaea</taxon>
        <taxon>Nitrososphaerota</taxon>
        <taxon>Nitrososphaeria</taxon>
        <taxon>Nitrosopumilales</taxon>
        <taxon>Nitrosopumilaceae</taxon>
        <taxon>Nitrosopumilus</taxon>
    </lineage>
</organism>
<dbReference type="HOGENOM" id="CLU_069318_2_0_2"/>
<accession>A0A0C5CAV8</accession>
<keyword evidence="2" id="KW-1185">Reference proteome</keyword>
<dbReference type="Pfam" id="PF05013">
    <property type="entry name" value="FGase"/>
    <property type="match status" value="1"/>
</dbReference>
<protein>
    <submittedName>
        <fullName evidence="1">N-formylglutamate amidohydrolase</fullName>
    </submittedName>
</protein>
<dbReference type="SUPFAM" id="SSF53187">
    <property type="entry name" value="Zn-dependent exopeptidases"/>
    <property type="match status" value="1"/>
</dbReference>
<reference evidence="1 2" key="2">
    <citation type="journal article" date="2016" name="ISME J.">
        <title>Physiological and genomic characterization of two novel marine thaumarchaeal strains indicates niche differentiation.</title>
        <authorList>
            <person name="Bayer B."/>
            <person name="Vojvoda J."/>
            <person name="Offre P."/>
            <person name="Alves R.J."/>
            <person name="Elisabeth N.H."/>
            <person name="Garcia J.A."/>
            <person name="Volland J.M."/>
            <person name="Srivastava A."/>
            <person name="Schleper C."/>
            <person name="Herndl G.J."/>
        </authorList>
    </citation>
    <scope>NUCLEOTIDE SEQUENCE [LARGE SCALE GENOMIC DNA]</scope>
    <source>
        <strain evidence="1 2">D3C</strain>
    </source>
</reference>
<dbReference type="Gene3D" id="3.40.630.40">
    <property type="entry name" value="Zn-dependent exopeptidases"/>
    <property type="match status" value="1"/>
</dbReference>
<dbReference type="EMBL" id="CP010868">
    <property type="protein sequence ID" value="AJM92322.1"/>
    <property type="molecule type" value="Genomic_DNA"/>
</dbReference>
<dbReference type="KEGG" id="nid:NPIRD3C_1110"/>
<evidence type="ECO:0000313" key="2">
    <source>
        <dbReference type="Proteomes" id="UP000032027"/>
    </source>
</evidence>
<reference evidence="1 2" key="3">
    <citation type="journal article" date="2019" name="Int. J. Syst. Evol. Microbiol.">
        <title>Nitrosopumilus adriaticus sp. nov. and Nitrosopumilus piranensis sp. nov., two ammonia-oxidizing archaea from the Adriatic Sea and members of the class Nitrososphaeria.</title>
        <authorList>
            <person name="Bayer B."/>
            <person name="Vojvoda J."/>
            <person name="Reinthaler T."/>
            <person name="Reyes C."/>
            <person name="Pinto M."/>
            <person name="Herndl G.J."/>
        </authorList>
    </citation>
    <scope>NUCLEOTIDE SEQUENCE [LARGE SCALE GENOMIC DNA]</scope>
    <source>
        <strain evidence="1 2">D3C</strain>
    </source>
</reference>
<dbReference type="OrthoDB" id="117578at2157"/>
<dbReference type="Proteomes" id="UP000032027">
    <property type="component" value="Chromosome"/>
</dbReference>
<sequence>MNKLPVLLSIPHGGLKKPAELEGHLSITNKDLFDDSDPFVIEMYDLQDKVQRVIKTDIARTFVDLNRSLQDMPPNNPDGLIKSSTCYEKPIYIVGKEPDESLRTLLIELYYLPYHRAIQKSFTELDLQLCLDCHSMASTAPGISPDGKDKKRPLFCLSNQDGSTSSNEMIELLADCISEYYSIDRKDISLNDPFHGGHITKTYGNNPIPWIQVEMNRSLYLSDPWFDENSLSVDFTHLQKLNKQFENSLNAYFSKIV</sequence>
<keyword evidence="1" id="KW-0378">Hydrolase</keyword>
<name>A0A0C5CAV8_9ARCH</name>
<dbReference type="AlphaFoldDB" id="A0A0C5CAV8"/>
<reference evidence="2" key="1">
    <citation type="submission" date="2015-02" db="EMBL/GenBank/DDBJ databases">
        <title>Characterization of two novel Thaumarchaeota isolated from the Northern Adriatic Sea.</title>
        <authorList>
            <person name="Bayer B."/>
            <person name="Vojvoda J."/>
            <person name="Offre P."/>
            <person name="Srivastava A."/>
            <person name="Elisabeth N."/>
            <person name="Garcia J.A.L."/>
            <person name="Schleper C."/>
            <person name="Herndl G.J."/>
        </authorList>
    </citation>
    <scope>NUCLEOTIDE SEQUENCE [LARGE SCALE GENOMIC DNA]</scope>
    <source>
        <strain evidence="2">D3C</strain>
    </source>
</reference>
<proteinExistence type="predicted"/>
<gene>
    <name evidence="1" type="ORF">NPIRD3C_1110</name>
</gene>
<dbReference type="PATRIC" id="fig|1582439.9.peg.1145"/>